<dbReference type="Proteomes" id="UP000092884">
    <property type="component" value="Chromosome"/>
</dbReference>
<dbReference type="Gene3D" id="3.40.50.1010">
    <property type="entry name" value="5'-nuclease"/>
    <property type="match status" value="1"/>
</dbReference>
<reference evidence="3" key="1">
    <citation type="submission" date="2016-07" db="EMBL/GenBank/DDBJ databases">
        <authorList>
            <person name="Florea S."/>
            <person name="Webb J.S."/>
            <person name="Jaromczyk J."/>
            <person name="Schardl C.L."/>
        </authorList>
    </citation>
    <scope>NUCLEOTIDE SEQUENCE [LARGE SCALE GENOMIC DNA]</scope>
    <source>
        <strain evidence="3">MIT 01-6242</strain>
    </source>
</reference>
<keyword evidence="3" id="KW-1185">Reference proteome</keyword>
<proteinExistence type="predicted"/>
<dbReference type="GO" id="GO:0004540">
    <property type="term" value="F:RNA nuclease activity"/>
    <property type="evidence" value="ECO:0007669"/>
    <property type="project" value="InterPro"/>
</dbReference>
<protein>
    <recommendedName>
        <fullName evidence="1">NYN domain-containing protein</fullName>
    </recommendedName>
</protein>
<dbReference type="EMBL" id="CP016503">
    <property type="protein sequence ID" value="ANV98345.1"/>
    <property type="molecule type" value="Genomic_DNA"/>
</dbReference>
<dbReference type="CDD" id="cd18722">
    <property type="entry name" value="PIN_NicB-like"/>
    <property type="match status" value="1"/>
</dbReference>
<name>A0A1B1U6N2_9HELI</name>
<accession>A0A1B1U6N2</accession>
<feature type="domain" description="NYN" evidence="1">
    <location>
        <begin position="3"/>
        <end position="160"/>
    </location>
</feature>
<organism evidence="2 3">
    <name type="scientific">Helicobacter enhydrae</name>
    <dbReference type="NCBI Taxonomy" id="222136"/>
    <lineage>
        <taxon>Bacteria</taxon>
        <taxon>Pseudomonadati</taxon>
        <taxon>Campylobacterota</taxon>
        <taxon>Epsilonproteobacteria</taxon>
        <taxon>Campylobacterales</taxon>
        <taxon>Helicobacteraceae</taxon>
        <taxon>Helicobacter</taxon>
    </lineage>
</organism>
<evidence type="ECO:0000313" key="2">
    <source>
        <dbReference type="EMBL" id="ANV98345.1"/>
    </source>
</evidence>
<gene>
    <name evidence="2" type="ORF">BBW65_05810</name>
</gene>
<dbReference type="Pfam" id="PF01936">
    <property type="entry name" value="NYN"/>
    <property type="match status" value="1"/>
</dbReference>
<evidence type="ECO:0000259" key="1">
    <source>
        <dbReference type="Pfam" id="PF01936"/>
    </source>
</evidence>
<dbReference type="RefSeq" id="WP_066340952.1">
    <property type="nucleotide sequence ID" value="NZ_CP016503.1"/>
</dbReference>
<dbReference type="InterPro" id="IPR021139">
    <property type="entry name" value="NYN"/>
</dbReference>
<dbReference type="KEGG" id="het:BBW65_05810"/>
<sequence>MRVNAYIDGFNLYYAIKQLKTPLFKWIDLKKLCENYLKDSDQLIDVYLFTALVKYNPANPQQTKRQKIYLKAQQSRGIKIILGRFKSKYPFCKNCNTTYHSYEEKESDINIAIQLIEDAYENRFDKAFVITADTDLSSTLSRVRMLFPQKNIILLVPPLKLKEARDLTSCNRWIEIKKSHIKKSLLPENIYFNGEKICIPQEWR</sequence>
<dbReference type="AlphaFoldDB" id="A0A1B1U6N2"/>
<evidence type="ECO:0000313" key="3">
    <source>
        <dbReference type="Proteomes" id="UP000092884"/>
    </source>
</evidence>
<dbReference type="OrthoDB" id="9809421at2"/>